<protein>
    <submittedName>
        <fullName evidence="1">Uncharacterized protein</fullName>
    </submittedName>
</protein>
<accession>A0ABS7FU67</accession>
<comment type="caution">
    <text evidence="1">The sequence shown here is derived from an EMBL/GenBank/DDBJ whole genome shotgun (WGS) entry which is preliminary data.</text>
</comment>
<evidence type="ECO:0000313" key="1">
    <source>
        <dbReference type="EMBL" id="MBW8483495.1"/>
    </source>
</evidence>
<dbReference type="Proteomes" id="UP000774570">
    <property type="component" value="Unassembled WGS sequence"/>
</dbReference>
<gene>
    <name evidence="1" type="ORF">K1Y72_14005</name>
</gene>
<dbReference type="EMBL" id="JAIBOA010000008">
    <property type="protein sequence ID" value="MBW8483495.1"/>
    <property type="molecule type" value="Genomic_DNA"/>
</dbReference>
<sequence length="45" mass="5520">MEPLIPYLDHEPDRPPLPVDERWARLFHDWADGRIRFTPEGERRH</sequence>
<proteinExistence type="predicted"/>
<name>A0ABS7FU67_9ACTN</name>
<organism evidence="1 2">
    <name type="scientific">Actinomadura parmotrematis</name>
    <dbReference type="NCBI Taxonomy" id="2864039"/>
    <lineage>
        <taxon>Bacteria</taxon>
        <taxon>Bacillati</taxon>
        <taxon>Actinomycetota</taxon>
        <taxon>Actinomycetes</taxon>
        <taxon>Streptosporangiales</taxon>
        <taxon>Thermomonosporaceae</taxon>
        <taxon>Actinomadura</taxon>
    </lineage>
</organism>
<reference evidence="1 2" key="1">
    <citation type="submission" date="2021-07" db="EMBL/GenBank/DDBJ databases">
        <title>Actinomadura sp. PM05-2 isolated from lichen.</title>
        <authorList>
            <person name="Somphong A."/>
            <person name="Phongsopitanun W."/>
            <person name="Tanasupawat S."/>
            <person name="Peongsungnone V."/>
        </authorList>
    </citation>
    <scope>NUCLEOTIDE SEQUENCE [LARGE SCALE GENOMIC DNA]</scope>
    <source>
        <strain evidence="1 2">PM05-2</strain>
    </source>
</reference>
<evidence type="ECO:0000313" key="2">
    <source>
        <dbReference type="Proteomes" id="UP000774570"/>
    </source>
</evidence>
<dbReference type="RefSeq" id="WP_220166733.1">
    <property type="nucleotide sequence ID" value="NZ_JAIBOA010000008.1"/>
</dbReference>
<keyword evidence="2" id="KW-1185">Reference proteome</keyword>